<dbReference type="CDD" id="cd11586">
    <property type="entry name" value="VbhA_like"/>
    <property type="match status" value="1"/>
</dbReference>
<keyword evidence="3" id="KW-1185">Reference proteome</keyword>
<name>A0A892ZKL6_9NEIS</name>
<reference evidence="2" key="1">
    <citation type="submission" date="2021-02" db="EMBL/GenBank/DDBJ databases">
        <title>Neisseriaceae sp. 26B isolated from the cloaca of a Common Toad-headed Turtle (Mesoclemmys nasuta).</title>
        <authorList>
            <person name="Spergser J."/>
            <person name="Busse H.-J."/>
        </authorList>
    </citation>
    <scope>NUCLEOTIDE SEQUENCE</scope>
    <source>
        <strain evidence="2">26B</strain>
    </source>
</reference>
<gene>
    <name evidence="2" type="ORF">JQU52_06425</name>
</gene>
<dbReference type="InterPro" id="IPR033788">
    <property type="entry name" value="VbhA-like"/>
</dbReference>
<accession>A0A892ZKL6</accession>
<organism evidence="2 3">
    <name type="scientific">Paralysiella testudinis</name>
    <dbReference type="NCBI Taxonomy" id="2809020"/>
    <lineage>
        <taxon>Bacteria</taxon>
        <taxon>Pseudomonadati</taxon>
        <taxon>Pseudomonadota</taxon>
        <taxon>Betaproteobacteria</taxon>
        <taxon>Neisseriales</taxon>
        <taxon>Neisseriaceae</taxon>
        <taxon>Paralysiella</taxon>
    </lineage>
</organism>
<dbReference type="EMBL" id="CP069798">
    <property type="protein sequence ID" value="QRQ83000.1"/>
    <property type="molecule type" value="Genomic_DNA"/>
</dbReference>
<feature type="compositionally biased region" description="Polar residues" evidence="1">
    <location>
        <begin position="8"/>
        <end position="18"/>
    </location>
</feature>
<dbReference type="RefSeq" id="WP_230340299.1">
    <property type="nucleotide sequence ID" value="NZ_CP069798.1"/>
</dbReference>
<evidence type="ECO:0000313" key="3">
    <source>
        <dbReference type="Proteomes" id="UP000653156"/>
    </source>
</evidence>
<evidence type="ECO:0000313" key="2">
    <source>
        <dbReference type="EMBL" id="QRQ83000.1"/>
    </source>
</evidence>
<dbReference type="Gene3D" id="1.10.8.1050">
    <property type="entry name" value="Antitoxin VbhA-like"/>
    <property type="match status" value="1"/>
</dbReference>
<dbReference type="InterPro" id="IPR043038">
    <property type="entry name" value="VbhA_sf"/>
</dbReference>
<dbReference type="KEGG" id="ptes:JQU52_06425"/>
<evidence type="ECO:0000256" key="1">
    <source>
        <dbReference type="SAM" id="MobiDB-lite"/>
    </source>
</evidence>
<dbReference type="Proteomes" id="UP000653156">
    <property type="component" value="Chromosome"/>
</dbReference>
<protein>
    <submittedName>
        <fullName evidence="2">Antitoxin VbhA family protein</fullName>
    </submittedName>
</protein>
<dbReference type="AlphaFoldDB" id="A0A892ZKL6"/>
<feature type="region of interest" description="Disordered" evidence="1">
    <location>
        <begin position="1"/>
        <end position="23"/>
    </location>
</feature>
<sequence length="89" mass="10298">MEMEQLRQSEASVSSSEGATEKQRRYQIVREALAIVRLEGQDPGQHVKKVYARYIEGDIDWAECANQITHAAILDLKEQLNELNYRYQS</sequence>
<proteinExistence type="predicted"/>